<dbReference type="EMBL" id="DS999641">
    <property type="protein sequence ID" value="EFE68778.2"/>
    <property type="molecule type" value="Genomic_DNA"/>
</dbReference>
<accession>D5ZUV0</accession>
<proteinExistence type="predicted"/>
<dbReference type="AlphaFoldDB" id="D5ZUV0"/>
<evidence type="ECO:0008006" key="3">
    <source>
        <dbReference type="Google" id="ProtNLM"/>
    </source>
</evidence>
<dbReference type="eggNOG" id="ENOG502ZHP5">
    <property type="taxonomic scope" value="Bacteria"/>
</dbReference>
<evidence type="ECO:0000313" key="2">
    <source>
        <dbReference type="Proteomes" id="UP000003824"/>
    </source>
</evidence>
<dbReference type="Proteomes" id="UP000003824">
    <property type="component" value="Unassembled WGS sequence"/>
</dbReference>
<protein>
    <recommendedName>
        <fullName evidence="3">Calcium-binding protein</fullName>
    </recommendedName>
</protein>
<evidence type="ECO:0000313" key="1">
    <source>
        <dbReference type="EMBL" id="EFE68778.2"/>
    </source>
</evidence>
<sequence length="290" mass="30970">MVDLILRVNRLHDHLGPVPTTSRWGRPEPGPLPPPGERMRIRATVAAVSGALALTALAAPVAQADGGYGDTTITKVVVDGDNKVSVGTSSPKTIKVSVTAKDDSGIQGAEPFVLKGPDHGYFTTGKPSCKATSSTTSTCTASVLVDPKVDYLYNTNAGTWYVDAWIDAKDDDFVWREKAGSFKFQRASQLTVNASPEPVKKGKTITVTGKLSRANWETGKYAGYTGQSVKLQFRMKNSSTYTTLKTIKTDSKGNLKTTVKASADGYFRYSFAGTTTTPAVNATGDFVDVK</sequence>
<reference evidence="2" key="1">
    <citation type="submission" date="2008-12" db="EMBL/GenBank/DDBJ databases">
        <title>Annotation of Streptomyces ghanaensis ATCC 14672.</title>
        <authorList>
            <consortium name="The Broad Institute Genome Sequencing Platform"/>
            <consortium name="Broad Institute Microbial Sequencing Center"/>
            <person name="Fischbach M."/>
            <person name="Ward D."/>
            <person name="Young S."/>
            <person name="Kodira C.D."/>
            <person name="Zeng Q."/>
            <person name="Koehrsen M."/>
            <person name="Godfrey P."/>
            <person name="Alvarado L."/>
            <person name="Berlin A.M."/>
            <person name="Borenstein D."/>
            <person name="Chen Z."/>
            <person name="Engels R."/>
            <person name="Freedman E."/>
            <person name="Gellesch M."/>
            <person name="Goldberg J."/>
            <person name="Griggs A."/>
            <person name="Gujja S."/>
            <person name="Heiman D.I."/>
            <person name="Hepburn T.A."/>
            <person name="Howarth C."/>
            <person name="Jen D."/>
            <person name="Larson L."/>
            <person name="Lewis B."/>
            <person name="Mehta T."/>
            <person name="Park D."/>
            <person name="Pearson M."/>
            <person name="Roberts A."/>
            <person name="Saif S."/>
            <person name="Shea T.D."/>
            <person name="Shenoy N."/>
            <person name="Sisk P."/>
            <person name="Stolte C."/>
            <person name="Sykes S.N."/>
            <person name="Walk T."/>
            <person name="White J."/>
            <person name="Yandava C."/>
            <person name="Straight P."/>
            <person name="Clardy J."/>
            <person name="Hung D."/>
            <person name="Kolter R."/>
            <person name="Mekalanos J."/>
            <person name="Walker S."/>
            <person name="Walsh C.T."/>
            <person name="Wieland B.L.C."/>
            <person name="Ilzarbe M."/>
            <person name="Galagan J."/>
            <person name="Nusbaum C."/>
            <person name="Birren B."/>
        </authorList>
    </citation>
    <scope>NUCLEOTIDE SEQUENCE [LARGE SCALE GENOMIC DNA]</scope>
    <source>
        <strain evidence="2">ATCC 14672 / DSM 40746 / JCM 4963 / KCTC 9882 / NRRL B-12104 / FH 1290</strain>
    </source>
</reference>
<name>D5ZUV0_STRV1</name>
<organism evidence="1 2">
    <name type="scientific">Streptomyces viridosporus (strain ATCC 14672 / DSM 40746 / JCM 4963 / KCTC 9882 / NRRL B-12104 / FH 1290)</name>
    <name type="common">Streptomyces ghanaensis</name>
    <dbReference type="NCBI Taxonomy" id="566461"/>
    <lineage>
        <taxon>Bacteria</taxon>
        <taxon>Bacillati</taxon>
        <taxon>Actinomycetota</taxon>
        <taxon>Actinomycetes</taxon>
        <taxon>Kitasatosporales</taxon>
        <taxon>Streptomycetaceae</taxon>
        <taxon>Streptomyces</taxon>
    </lineage>
</organism>
<gene>
    <name evidence="1" type="ORF">SSFG_04022</name>
</gene>